<dbReference type="EMBL" id="QFQP01000004">
    <property type="protein sequence ID" value="PZR16100.1"/>
    <property type="molecule type" value="Genomic_DNA"/>
</dbReference>
<evidence type="ECO:0000313" key="3">
    <source>
        <dbReference type="Proteomes" id="UP000249061"/>
    </source>
</evidence>
<keyword evidence="1" id="KW-0472">Membrane</keyword>
<keyword evidence="1" id="KW-1133">Transmembrane helix</keyword>
<protein>
    <submittedName>
        <fullName evidence="2">Uncharacterized protein</fullName>
    </submittedName>
</protein>
<sequence length="138" mass="15568">MRRNGETNPVTWIVVLALIGVGFYGFHVGPVYMDNLEVKEAASEAFNVYFNDGEDLARRKLIIRLNEKNFGTHLEVDENGVESWKPGLGIDPERVTFVEGGDGTLRVTVSYDRVVIFSPLKKRKTFHVSAEKVGKRLK</sequence>
<evidence type="ECO:0000256" key="1">
    <source>
        <dbReference type="SAM" id="Phobius"/>
    </source>
</evidence>
<reference evidence="2 3" key="1">
    <citation type="submission" date="2017-08" db="EMBL/GenBank/DDBJ databases">
        <title>Infants hospitalized years apart are colonized by the same room-sourced microbial strains.</title>
        <authorList>
            <person name="Brooks B."/>
            <person name="Olm M.R."/>
            <person name="Firek B.A."/>
            <person name="Baker R."/>
            <person name="Thomas B.C."/>
            <person name="Morowitz M.J."/>
            <person name="Banfield J.F."/>
        </authorList>
    </citation>
    <scope>NUCLEOTIDE SEQUENCE [LARGE SCALE GENOMIC DNA]</scope>
    <source>
        <strain evidence="2">S2_003_000_R2_14</strain>
    </source>
</reference>
<comment type="caution">
    <text evidence="2">The sequence shown here is derived from an EMBL/GenBank/DDBJ whole genome shotgun (WGS) entry which is preliminary data.</text>
</comment>
<dbReference type="Proteomes" id="UP000249061">
    <property type="component" value="Unassembled WGS sequence"/>
</dbReference>
<gene>
    <name evidence="2" type="ORF">DI536_07345</name>
</gene>
<proteinExistence type="predicted"/>
<accession>A0A2W5TKJ5</accession>
<keyword evidence="1" id="KW-0812">Transmembrane</keyword>
<feature type="transmembrane region" description="Helical" evidence="1">
    <location>
        <begin position="12"/>
        <end position="33"/>
    </location>
</feature>
<dbReference type="AlphaFoldDB" id="A0A2W5TKJ5"/>
<evidence type="ECO:0000313" key="2">
    <source>
        <dbReference type="EMBL" id="PZR16100.1"/>
    </source>
</evidence>
<name>A0A2W5TKJ5_9BACT</name>
<organism evidence="2 3">
    <name type="scientific">Archangium gephyra</name>
    <dbReference type="NCBI Taxonomy" id="48"/>
    <lineage>
        <taxon>Bacteria</taxon>
        <taxon>Pseudomonadati</taxon>
        <taxon>Myxococcota</taxon>
        <taxon>Myxococcia</taxon>
        <taxon>Myxococcales</taxon>
        <taxon>Cystobacterineae</taxon>
        <taxon>Archangiaceae</taxon>
        <taxon>Archangium</taxon>
    </lineage>
</organism>